<evidence type="ECO:0000313" key="1">
    <source>
        <dbReference type="EMBL" id="TYO95154.1"/>
    </source>
</evidence>
<proteinExistence type="predicted"/>
<sequence>MEVCLERFSVPGPYELTRPVPQVTCPRCGTPSTGLCRDCRLDHLAYEVQYMSTKEFLDRLDDTMDGCQKNFFAEARNTIALEYYETETWQLEKACELLEAKGCTYNSTKEGVIIYLQVADFL</sequence>
<protein>
    <submittedName>
        <fullName evidence="1">Uncharacterized protein</fullName>
    </submittedName>
</protein>
<dbReference type="AlphaFoldDB" id="A0A5S4ZSP1"/>
<dbReference type="EMBL" id="VNHM01000009">
    <property type="protein sequence ID" value="TYO95154.1"/>
    <property type="molecule type" value="Genomic_DNA"/>
</dbReference>
<comment type="caution">
    <text evidence="1">The sequence shown here is derived from an EMBL/GenBank/DDBJ whole genome shotgun (WGS) entry which is preliminary data.</text>
</comment>
<evidence type="ECO:0000313" key="2">
    <source>
        <dbReference type="Proteomes" id="UP000323166"/>
    </source>
</evidence>
<gene>
    <name evidence="1" type="ORF">LX24_01883</name>
</gene>
<keyword evidence="2" id="KW-1185">Reference proteome</keyword>
<reference evidence="1 2" key="1">
    <citation type="submission" date="2019-07" db="EMBL/GenBank/DDBJ databases">
        <title>Genomic Encyclopedia of Type Strains, Phase I: the one thousand microbial genomes (KMG-I) project.</title>
        <authorList>
            <person name="Kyrpides N."/>
        </authorList>
    </citation>
    <scope>NUCLEOTIDE SEQUENCE [LARGE SCALE GENOMIC DNA]</scope>
    <source>
        <strain evidence="1 2">DSM 6562</strain>
    </source>
</reference>
<name>A0A5S4ZSP1_9FIRM</name>
<accession>A0A5S4ZSP1</accession>
<organism evidence="1 2">
    <name type="scientific">Desulfallas thermosapovorans DSM 6562</name>
    <dbReference type="NCBI Taxonomy" id="1121431"/>
    <lineage>
        <taxon>Bacteria</taxon>
        <taxon>Bacillati</taxon>
        <taxon>Bacillota</taxon>
        <taxon>Clostridia</taxon>
        <taxon>Eubacteriales</taxon>
        <taxon>Desulfallaceae</taxon>
        <taxon>Desulfallas</taxon>
    </lineage>
</organism>
<dbReference type="Proteomes" id="UP000323166">
    <property type="component" value="Unassembled WGS sequence"/>
</dbReference>